<dbReference type="EMBL" id="CP036264">
    <property type="protein sequence ID" value="QEF97460.1"/>
    <property type="molecule type" value="Genomic_DNA"/>
</dbReference>
<proteinExistence type="predicted"/>
<evidence type="ECO:0000256" key="4">
    <source>
        <dbReference type="ARBA" id="ARBA00022840"/>
    </source>
</evidence>
<evidence type="ECO:0000313" key="9">
    <source>
        <dbReference type="EMBL" id="QEF97460.1"/>
    </source>
</evidence>
<dbReference type="InterPro" id="IPR017441">
    <property type="entry name" value="Protein_kinase_ATP_BS"/>
</dbReference>
<dbReference type="InterPro" id="IPR008271">
    <property type="entry name" value="Ser/Thr_kinase_AS"/>
</dbReference>
<evidence type="ECO:0000256" key="6">
    <source>
        <dbReference type="SAM" id="MobiDB-lite"/>
    </source>
</evidence>
<evidence type="ECO:0000256" key="2">
    <source>
        <dbReference type="ARBA" id="ARBA00022741"/>
    </source>
</evidence>
<name>A0A5B9MBK1_9BACT</name>
<dbReference type="SUPFAM" id="SSF56112">
    <property type="entry name" value="Protein kinase-like (PK-like)"/>
    <property type="match status" value="1"/>
</dbReference>
<feature type="region of interest" description="Disordered" evidence="6">
    <location>
        <begin position="1"/>
        <end position="21"/>
    </location>
</feature>
<keyword evidence="7" id="KW-0472">Membrane</keyword>
<dbReference type="Pfam" id="PF00069">
    <property type="entry name" value="Pkinase"/>
    <property type="match status" value="1"/>
</dbReference>
<feature type="transmembrane region" description="Helical" evidence="7">
    <location>
        <begin position="579"/>
        <end position="599"/>
    </location>
</feature>
<dbReference type="GO" id="GO:0005524">
    <property type="term" value="F:ATP binding"/>
    <property type="evidence" value="ECO:0007669"/>
    <property type="project" value="UniProtKB-UniRule"/>
</dbReference>
<feature type="transmembrane region" description="Helical" evidence="7">
    <location>
        <begin position="394"/>
        <end position="417"/>
    </location>
</feature>
<protein>
    <submittedName>
        <fullName evidence="9">Serine/threonine-protein kinase PrkC</fullName>
        <ecNumber evidence="9">2.7.11.1</ecNumber>
    </submittedName>
</protein>
<organism evidence="9 10">
    <name type="scientific">Stieleria maiorica</name>
    <dbReference type="NCBI Taxonomy" id="2795974"/>
    <lineage>
        <taxon>Bacteria</taxon>
        <taxon>Pseudomonadati</taxon>
        <taxon>Planctomycetota</taxon>
        <taxon>Planctomycetia</taxon>
        <taxon>Pirellulales</taxon>
        <taxon>Pirellulaceae</taxon>
        <taxon>Stieleria</taxon>
    </lineage>
</organism>
<evidence type="ECO:0000256" key="5">
    <source>
        <dbReference type="PROSITE-ProRule" id="PRU10141"/>
    </source>
</evidence>
<feature type="domain" description="Protein kinase" evidence="8">
    <location>
        <begin position="64"/>
        <end position="370"/>
    </location>
</feature>
<evidence type="ECO:0000256" key="3">
    <source>
        <dbReference type="ARBA" id="ARBA00022777"/>
    </source>
</evidence>
<gene>
    <name evidence="9" type="primary">prkC_11</name>
    <name evidence="9" type="ORF">Mal15_15000</name>
</gene>
<evidence type="ECO:0000256" key="1">
    <source>
        <dbReference type="ARBA" id="ARBA00022679"/>
    </source>
</evidence>
<dbReference type="PROSITE" id="PS00108">
    <property type="entry name" value="PROTEIN_KINASE_ST"/>
    <property type="match status" value="1"/>
</dbReference>
<keyword evidence="10" id="KW-1185">Reference proteome</keyword>
<feature type="transmembrane region" description="Helical" evidence="7">
    <location>
        <begin position="488"/>
        <end position="508"/>
    </location>
</feature>
<dbReference type="PROSITE" id="PS00107">
    <property type="entry name" value="PROTEIN_KINASE_ATP"/>
    <property type="match status" value="1"/>
</dbReference>
<dbReference type="GO" id="GO:0004674">
    <property type="term" value="F:protein serine/threonine kinase activity"/>
    <property type="evidence" value="ECO:0007669"/>
    <property type="project" value="UniProtKB-EC"/>
</dbReference>
<dbReference type="InterPro" id="IPR000719">
    <property type="entry name" value="Prot_kinase_dom"/>
</dbReference>
<dbReference type="CDD" id="cd14014">
    <property type="entry name" value="STKc_PknB_like"/>
    <property type="match status" value="1"/>
</dbReference>
<evidence type="ECO:0000313" key="10">
    <source>
        <dbReference type="Proteomes" id="UP000321353"/>
    </source>
</evidence>
<accession>A0A5B9MBK1</accession>
<dbReference type="PROSITE" id="PS50011">
    <property type="entry name" value="PROTEIN_KINASE_DOM"/>
    <property type="match status" value="1"/>
</dbReference>
<dbReference type="KEGG" id="smam:Mal15_15000"/>
<reference evidence="9 10" key="1">
    <citation type="submission" date="2019-02" db="EMBL/GenBank/DDBJ databases">
        <title>Planctomycetal bacteria perform biofilm scaping via a novel small molecule.</title>
        <authorList>
            <person name="Jeske O."/>
            <person name="Boedeker C."/>
            <person name="Wiegand S."/>
            <person name="Breitling P."/>
            <person name="Kallscheuer N."/>
            <person name="Jogler M."/>
            <person name="Rohde M."/>
            <person name="Petersen J."/>
            <person name="Medema M.H."/>
            <person name="Surup F."/>
            <person name="Jogler C."/>
        </authorList>
    </citation>
    <scope>NUCLEOTIDE SEQUENCE [LARGE SCALE GENOMIC DNA]</scope>
    <source>
        <strain evidence="9 10">Mal15</strain>
    </source>
</reference>
<keyword evidence="7" id="KW-1133">Transmembrane helix</keyword>
<dbReference type="Gene3D" id="1.10.510.10">
    <property type="entry name" value="Transferase(Phosphotransferase) domain 1"/>
    <property type="match status" value="2"/>
</dbReference>
<keyword evidence="2 5" id="KW-0547">Nucleotide-binding</keyword>
<feature type="transmembrane region" description="Helical" evidence="7">
    <location>
        <begin position="611"/>
        <end position="629"/>
    </location>
</feature>
<evidence type="ECO:0000259" key="8">
    <source>
        <dbReference type="PROSITE" id="PS50011"/>
    </source>
</evidence>
<dbReference type="PANTHER" id="PTHR43289">
    <property type="entry name" value="MITOGEN-ACTIVATED PROTEIN KINASE KINASE KINASE 20-RELATED"/>
    <property type="match status" value="1"/>
</dbReference>
<dbReference type="SMART" id="SM00220">
    <property type="entry name" value="S_TKc"/>
    <property type="match status" value="1"/>
</dbReference>
<feature type="transmembrane region" description="Helical" evidence="7">
    <location>
        <begin position="437"/>
        <end position="459"/>
    </location>
</feature>
<dbReference type="Proteomes" id="UP000321353">
    <property type="component" value="Chromosome"/>
</dbReference>
<evidence type="ECO:0000256" key="7">
    <source>
        <dbReference type="SAM" id="Phobius"/>
    </source>
</evidence>
<dbReference type="PANTHER" id="PTHR43289:SF34">
    <property type="entry name" value="SERINE_THREONINE-PROTEIN KINASE YBDM-RELATED"/>
    <property type="match status" value="1"/>
</dbReference>
<dbReference type="RefSeq" id="WP_147867132.1">
    <property type="nucleotide sequence ID" value="NZ_CP036264.1"/>
</dbReference>
<feature type="binding site" evidence="5">
    <location>
        <position position="93"/>
    </location>
    <ligand>
        <name>ATP</name>
        <dbReference type="ChEBI" id="CHEBI:30616"/>
    </ligand>
</feature>
<dbReference type="InterPro" id="IPR011009">
    <property type="entry name" value="Kinase-like_dom_sf"/>
</dbReference>
<keyword evidence="4 5" id="KW-0067">ATP-binding</keyword>
<keyword evidence="1 9" id="KW-0808">Transferase</keyword>
<sequence>MNEPSPIDQETVTEGAPLESDSFADSFADSEQWSEFAPSLPSLLSHSQHVVAAVSKIGESVGEFEIIRLLGEGAFGKVFLARQTSLDREVAVKITADLGLEGRTMARLEHAHVVQVYSETVDETLGIRLLCMQYVPGATMHKLIGRIRDLPRDARNGQAMLRILDQLSIHSAVLDPVKLRYREVLSRCQLDEAVCWIGCFLAEALSYAHHRKVLHLDIKPANVMMNQYGQPMLTDFSHSMPTTGAARVGAAVFGGTIGYMAPEHIRALNPSHPSGPELVDPRSDIYSLGAVLLEMLVDSSRKPGKDRSLDGRDIDRVIAHQRDIGQVCRQLDESQVSAPLTKIVRRCLDPDPERRFQTAGELAAALNGGFALLRIERRFPPAGRWTRWALARPFGFLLFFTLVPNFSASAINLVYNILVVIKDLSAAQQNAFIWMVIWYNVVVIAIMIAMLNPTLLAAYRSWRRVQRDTFADTDDVDRARHLTQRLPMASIVLGCVGWLPFAVVIPLGMHVMAGPIPRGVILQISVAFAMTGVIAIITHYYVVSYVAIRVLYTRLLCDYQNLHEIAFKELSRIPNRNRFFQVLSGLMPLCAATVLLLIGPDQFTPESFGRFRITLLVLIALGIAGFALATTATARLADIIAVMTTGHDVREAC</sequence>
<keyword evidence="3 9" id="KW-0418">Kinase</keyword>
<keyword evidence="7" id="KW-0812">Transmembrane</keyword>
<feature type="transmembrane region" description="Helical" evidence="7">
    <location>
        <begin position="520"/>
        <end position="542"/>
    </location>
</feature>
<dbReference type="EC" id="2.7.11.1" evidence="9"/>
<dbReference type="AlphaFoldDB" id="A0A5B9MBK1"/>